<feature type="domain" description="Creatinase N-terminal" evidence="2">
    <location>
        <begin position="51"/>
        <end position="197"/>
    </location>
</feature>
<dbReference type="Gene3D" id="3.90.230.10">
    <property type="entry name" value="Creatinase/methionine aminopeptidase superfamily"/>
    <property type="match status" value="1"/>
</dbReference>
<dbReference type="InterPro" id="IPR050659">
    <property type="entry name" value="Peptidase_M24B"/>
</dbReference>
<accession>A0A0B4XFZ3</accession>
<dbReference type="EMBL" id="CP006880">
    <property type="protein sequence ID" value="AJD45690.1"/>
    <property type="molecule type" value="Genomic_DNA"/>
</dbReference>
<dbReference type="CDD" id="cd01066">
    <property type="entry name" value="APP_MetAP"/>
    <property type="match status" value="1"/>
</dbReference>
<dbReference type="HOGENOM" id="CLU_052604_0_0_5"/>
<keyword evidence="3" id="KW-0614">Plasmid</keyword>
<dbReference type="PANTHER" id="PTHR46112">
    <property type="entry name" value="AMINOPEPTIDASE"/>
    <property type="match status" value="1"/>
</dbReference>
<feature type="domain" description="Peptidase M24" evidence="1">
    <location>
        <begin position="204"/>
        <end position="412"/>
    </location>
</feature>
<keyword evidence="3" id="KW-0031">Aminopeptidase</keyword>
<evidence type="ECO:0000259" key="2">
    <source>
        <dbReference type="Pfam" id="PF01321"/>
    </source>
</evidence>
<dbReference type="AlphaFoldDB" id="A0A0B4XFZ3"/>
<keyword evidence="3" id="KW-0645">Protease</keyword>
<evidence type="ECO:0000313" key="4">
    <source>
        <dbReference type="Proteomes" id="UP000031368"/>
    </source>
</evidence>
<dbReference type="SUPFAM" id="SSF55920">
    <property type="entry name" value="Creatinase/aminopeptidase"/>
    <property type="match status" value="1"/>
</dbReference>
<dbReference type="InterPro" id="IPR000994">
    <property type="entry name" value="Pept_M24"/>
</dbReference>
<evidence type="ECO:0000259" key="1">
    <source>
        <dbReference type="Pfam" id="PF00557"/>
    </source>
</evidence>
<dbReference type="EC" id="3.4.11.9" evidence="3"/>
<keyword evidence="4" id="KW-1185">Reference proteome</keyword>
<dbReference type="SUPFAM" id="SSF53092">
    <property type="entry name" value="Creatinase/prolidase N-terminal domain"/>
    <property type="match status" value="1"/>
</dbReference>
<dbReference type="GO" id="GO:0004177">
    <property type="term" value="F:aminopeptidase activity"/>
    <property type="evidence" value="ECO:0007669"/>
    <property type="project" value="UniProtKB-KW"/>
</dbReference>
<dbReference type="PANTHER" id="PTHR46112:SF3">
    <property type="entry name" value="AMINOPEPTIDASE YPDF"/>
    <property type="match status" value="1"/>
</dbReference>
<dbReference type="KEGG" id="rga:RGR602_PC01666"/>
<dbReference type="InterPro" id="IPR036005">
    <property type="entry name" value="Creatinase/aminopeptidase-like"/>
</dbReference>
<keyword evidence="3" id="KW-0378">Hydrolase</keyword>
<geneLocation type="plasmid" evidence="3 4">
    <name>pRgalR602c</name>
</geneLocation>
<organism evidence="3 4">
    <name type="scientific">Rhizobium gallicum bv. gallicum R602sp</name>
    <dbReference type="NCBI Taxonomy" id="1041138"/>
    <lineage>
        <taxon>Bacteria</taxon>
        <taxon>Pseudomonadati</taxon>
        <taxon>Pseudomonadota</taxon>
        <taxon>Alphaproteobacteria</taxon>
        <taxon>Hyphomicrobiales</taxon>
        <taxon>Rhizobiaceae</taxon>
        <taxon>Rhizobium/Agrobacterium group</taxon>
        <taxon>Rhizobium</taxon>
    </lineage>
</organism>
<sequence length="426" mass="48122">MNENVIAPGGPAGSTVFKDERKQAYLNPEGADRPLKSPLSSATLDRARRYRLGRLQATMQEWDCGALLLYDPVNIRYAFDSSNMSIWTMHNASRYALILADGPAILFEFEGAEHVNDGLPGIDEVRPAKSWIFFTAGDLIESRMKEWADEVADVIRSQGRNARIAIDKLEPAGAFELRKRGFDLLDGQELAERARSIKSADEIELMRWTIRVCEAGMARMYDKSEPGRTEREIWAELHFENARSGGEWLETKLLTAGARTNPWYQECSDYEIKAGEMISFDTDMIGPYGYCADLSRSWTCGHRTMNEKQRELYAAARDQIDHNLAVLRPGIGFAEFNDRSWRIPEKYIPYRYTLALHGTGMADEWPGVLLHPDFGRNCSGTIEKDMVLNVESLIAEAGSESIKLETQVLITATGAERLDTFPWEDV</sequence>
<dbReference type="Pfam" id="PF01321">
    <property type="entry name" value="Creatinase_N"/>
    <property type="match status" value="1"/>
</dbReference>
<dbReference type="Gene3D" id="3.40.350.10">
    <property type="entry name" value="Creatinase/prolidase N-terminal domain"/>
    <property type="match status" value="1"/>
</dbReference>
<dbReference type="Pfam" id="PF00557">
    <property type="entry name" value="Peptidase_M24"/>
    <property type="match status" value="1"/>
</dbReference>
<gene>
    <name evidence="3" type="ORF">RGR602_PC01666</name>
</gene>
<dbReference type="Proteomes" id="UP000031368">
    <property type="component" value="Plasmid pRgalR602c"/>
</dbReference>
<protein>
    <submittedName>
        <fullName evidence="3">Xaa-Pro aminopeptidase protein</fullName>
        <ecNumber evidence="3">3.4.11.9</ecNumber>
    </submittedName>
</protein>
<name>A0A0B4XFZ3_9HYPH</name>
<evidence type="ECO:0000313" key="3">
    <source>
        <dbReference type="EMBL" id="AJD45690.1"/>
    </source>
</evidence>
<reference evidence="3 4" key="1">
    <citation type="submission" date="2013-11" db="EMBL/GenBank/DDBJ databases">
        <title>Complete genome sequence of Rhizobium gallicum bv. gallicum R602.</title>
        <authorList>
            <person name="Bustos P."/>
            <person name="Santamaria R.I."/>
            <person name="Lozano L."/>
            <person name="Acosta J.L."/>
            <person name="Ormeno-Orrillo E."/>
            <person name="Rogel M.A."/>
            <person name="Romero D."/>
            <person name="Cevallos M.A."/>
            <person name="Martinez-Romero E."/>
            <person name="Gonzalez V."/>
        </authorList>
    </citation>
    <scope>NUCLEOTIDE SEQUENCE [LARGE SCALE GENOMIC DNA]</scope>
    <source>
        <strain evidence="3 4">R602</strain>
        <plasmid evidence="3 4">pRgalR602c</plasmid>
    </source>
</reference>
<dbReference type="InterPro" id="IPR029149">
    <property type="entry name" value="Creatin/AminoP/Spt16_N"/>
</dbReference>
<dbReference type="RefSeq" id="WP_052451843.1">
    <property type="nucleotide sequence ID" value="NZ_CP006880.1"/>
</dbReference>
<proteinExistence type="predicted"/>
<dbReference type="InterPro" id="IPR000587">
    <property type="entry name" value="Creatinase_N"/>
</dbReference>